<evidence type="ECO:0000313" key="8">
    <source>
        <dbReference type="Proteomes" id="UP000038045"/>
    </source>
</evidence>
<dbReference type="CDD" id="cd17326">
    <property type="entry name" value="MFS_MFSD8"/>
    <property type="match status" value="1"/>
</dbReference>
<dbReference type="Pfam" id="PF07690">
    <property type="entry name" value="MFS_1"/>
    <property type="match status" value="2"/>
</dbReference>
<dbReference type="Proteomes" id="UP000038045">
    <property type="component" value="Unplaced"/>
</dbReference>
<keyword evidence="2" id="KW-0813">Transport</keyword>
<keyword evidence="3 6" id="KW-0812">Transmembrane</keyword>
<feature type="transmembrane region" description="Helical" evidence="6">
    <location>
        <begin position="244"/>
        <end position="263"/>
    </location>
</feature>
<feature type="transmembrane region" description="Helical" evidence="6">
    <location>
        <begin position="21"/>
        <end position="44"/>
    </location>
</feature>
<feature type="transmembrane region" description="Helical" evidence="6">
    <location>
        <begin position="197"/>
        <end position="217"/>
    </location>
</feature>
<comment type="subcellular location">
    <subcellularLocation>
        <location evidence="1">Endomembrane system</location>
        <topology evidence="1">Multi-pass membrane protein</topology>
    </subcellularLocation>
</comment>
<evidence type="ECO:0000256" key="5">
    <source>
        <dbReference type="ARBA" id="ARBA00023136"/>
    </source>
</evidence>
<feature type="transmembrane region" description="Helical" evidence="6">
    <location>
        <begin position="319"/>
        <end position="339"/>
    </location>
</feature>
<feature type="transmembrane region" description="Helical" evidence="6">
    <location>
        <begin position="378"/>
        <end position="398"/>
    </location>
</feature>
<organism evidence="8 9">
    <name type="scientific">Parastrongyloides trichosuri</name>
    <name type="common">Possum-specific nematode worm</name>
    <dbReference type="NCBI Taxonomy" id="131310"/>
    <lineage>
        <taxon>Eukaryota</taxon>
        <taxon>Metazoa</taxon>
        <taxon>Ecdysozoa</taxon>
        <taxon>Nematoda</taxon>
        <taxon>Chromadorea</taxon>
        <taxon>Rhabditida</taxon>
        <taxon>Tylenchina</taxon>
        <taxon>Panagrolaimomorpha</taxon>
        <taxon>Strongyloidoidea</taxon>
        <taxon>Strongyloididae</taxon>
        <taxon>Parastrongyloides</taxon>
    </lineage>
</organism>
<keyword evidence="5 6" id="KW-0472">Membrane</keyword>
<evidence type="ECO:0000256" key="1">
    <source>
        <dbReference type="ARBA" id="ARBA00004127"/>
    </source>
</evidence>
<feature type="transmembrane region" description="Helical" evidence="6">
    <location>
        <begin position="283"/>
        <end position="307"/>
    </location>
</feature>
<keyword evidence="8" id="KW-1185">Reference proteome</keyword>
<dbReference type="PANTHER" id="PTHR23510">
    <property type="entry name" value="INNER MEMBRANE TRANSPORT PROTEIN YAJR"/>
    <property type="match status" value="1"/>
</dbReference>
<dbReference type="PROSITE" id="PS50850">
    <property type="entry name" value="MFS"/>
    <property type="match status" value="1"/>
</dbReference>
<feature type="transmembrane region" description="Helical" evidence="6">
    <location>
        <begin position="418"/>
        <end position="439"/>
    </location>
</feature>
<evidence type="ECO:0000259" key="7">
    <source>
        <dbReference type="PROSITE" id="PS50850"/>
    </source>
</evidence>
<dbReference type="GO" id="GO:0005765">
    <property type="term" value="C:lysosomal membrane"/>
    <property type="evidence" value="ECO:0007669"/>
    <property type="project" value="TreeGrafter"/>
</dbReference>
<dbReference type="InterPro" id="IPR036259">
    <property type="entry name" value="MFS_trans_sf"/>
</dbReference>
<dbReference type="InterPro" id="IPR051068">
    <property type="entry name" value="MFS_Domain-Containing_Protein"/>
</dbReference>
<reference evidence="9" key="1">
    <citation type="submission" date="2017-02" db="UniProtKB">
        <authorList>
            <consortium name="WormBaseParasite"/>
        </authorList>
    </citation>
    <scope>IDENTIFICATION</scope>
</reference>
<dbReference type="GO" id="GO:0022857">
    <property type="term" value="F:transmembrane transporter activity"/>
    <property type="evidence" value="ECO:0007669"/>
    <property type="project" value="InterPro"/>
</dbReference>
<proteinExistence type="predicted"/>
<dbReference type="WBParaSite" id="PTRK_0001070500.1">
    <property type="protein sequence ID" value="PTRK_0001070500.1"/>
    <property type="gene ID" value="PTRK_0001070500"/>
</dbReference>
<feature type="transmembrane region" description="Helical" evidence="6">
    <location>
        <begin position="94"/>
        <end position="111"/>
    </location>
</feature>
<dbReference type="PANTHER" id="PTHR23510:SF3">
    <property type="entry name" value="MAJOR FACILITATOR SUPERFAMILY DOMAIN-CONTAINING PROTEIN 8"/>
    <property type="match status" value="1"/>
</dbReference>
<accession>A0A0N4ZQA4</accession>
<feature type="transmembrane region" description="Helical" evidence="6">
    <location>
        <begin position="445"/>
        <end position="465"/>
    </location>
</feature>
<feature type="transmembrane region" description="Helical" evidence="6">
    <location>
        <begin position="155"/>
        <end position="177"/>
    </location>
</feature>
<name>A0A0N4ZQA4_PARTI</name>
<dbReference type="GO" id="GO:0012505">
    <property type="term" value="C:endomembrane system"/>
    <property type="evidence" value="ECO:0007669"/>
    <property type="project" value="UniProtKB-SubCell"/>
</dbReference>
<evidence type="ECO:0000256" key="3">
    <source>
        <dbReference type="ARBA" id="ARBA00022692"/>
    </source>
</evidence>
<keyword evidence="4 6" id="KW-1133">Transmembrane helix</keyword>
<sequence>MYFCKIIASVFNNDVAEDETNWLSIYIASILSFSASVQCSLYFSSMWPFLTVLEPGISSTFFGVAIASYSLGNILLSPLFGYWSNKIGTIKTPVNFGLYAQLIGNLIYMNLELFPYGARYGLVAARLFTGVGSANVTLFKSYGASGSSSKDRSIAIAYVTSGIAIGIAIGPAFNLLFTPMGYPGIIILGMRVNMYTLPAIGGVITNIVSIIVMKFLFIEHYAGVINKEGKDSENYQKIPKYDKISVLVIYATRFCQYFVFTNLEALNSPISLMIFGWSKKESITILSIAQGILGFAAFGVYFMYIIFKLDRYINYRLNCIGGIVALLIFHIITFSYPFLPSVITYHSSNITNTNETEIIGCDIDMYSWCEYINRMNPIVYLIAFALIIGIAFPTINIAMNTLFSKILGPRRQGTQQGFMQMCGGCGQLIGPLITSAIYTNFGPRYVWSVEIIFIFFTVSLWLIFFNRMVPLKYEANNNIEVISKKDDCTIKYK</sequence>
<dbReference type="InterPro" id="IPR020846">
    <property type="entry name" value="MFS_dom"/>
</dbReference>
<dbReference type="InterPro" id="IPR011701">
    <property type="entry name" value="MFS"/>
</dbReference>
<protein>
    <submittedName>
        <fullName evidence="9">MFS domain-containing protein</fullName>
    </submittedName>
</protein>
<feature type="domain" description="Major facilitator superfamily (MFS) profile" evidence="7">
    <location>
        <begin position="24"/>
        <end position="474"/>
    </location>
</feature>
<dbReference type="AlphaFoldDB" id="A0A0N4ZQA4"/>
<feature type="transmembrane region" description="Helical" evidence="6">
    <location>
        <begin position="123"/>
        <end position="143"/>
    </location>
</feature>
<evidence type="ECO:0000256" key="2">
    <source>
        <dbReference type="ARBA" id="ARBA00022448"/>
    </source>
</evidence>
<evidence type="ECO:0000256" key="4">
    <source>
        <dbReference type="ARBA" id="ARBA00022989"/>
    </source>
</evidence>
<dbReference type="Gene3D" id="1.20.1250.20">
    <property type="entry name" value="MFS general substrate transporter like domains"/>
    <property type="match status" value="1"/>
</dbReference>
<evidence type="ECO:0000313" key="9">
    <source>
        <dbReference type="WBParaSite" id="PTRK_0001070500.1"/>
    </source>
</evidence>
<feature type="transmembrane region" description="Helical" evidence="6">
    <location>
        <begin position="56"/>
        <end position="82"/>
    </location>
</feature>
<dbReference type="SUPFAM" id="SSF103473">
    <property type="entry name" value="MFS general substrate transporter"/>
    <property type="match status" value="1"/>
</dbReference>
<evidence type="ECO:0000256" key="6">
    <source>
        <dbReference type="SAM" id="Phobius"/>
    </source>
</evidence>